<organism evidence="1 2">
    <name type="scientific">Brochothrix phage A9</name>
    <dbReference type="NCBI Taxonomy" id="857312"/>
    <lineage>
        <taxon>Viruses</taxon>
        <taxon>Duplodnaviria</taxon>
        <taxon>Heunggongvirae</taxon>
        <taxon>Uroviricota</taxon>
        <taxon>Caudoviricetes</taxon>
        <taxon>Herelleviridae</taxon>
        <taxon>Klumppvirus</taxon>
        <taxon>Klumppvirus A9</taxon>
    </lineage>
</organism>
<accession>D9J0G1</accession>
<evidence type="ECO:0000313" key="1">
    <source>
        <dbReference type="EMBL" id="ADJ53056.1"/>
    </source>
</evidence>
<dbReference type="EMBL" id="HM242243">
    <property type="protein sequence ID" value="ADJ53056.1"/>
    <property type="molecule type" value="Genomic_DNA"/>
</dbReference>
<keyword evidence="2" id="KW-1185">Reference proteome</keyword>
<reference evidence="1 2" key="1">
    <citation type="journal article" date="2010" name="J. Bacteriol.">
        <title>Brochothrix thermosphacta bacteriophages feature heterogeneous and highly mosaic genomes and utilize unique prophage insertion sites.</title>
        <authorList>
            <person name="Kilcher S."/>
            <person name="Loessner M.J."/>
            <person name="Klumpp J."/>
        </authorList>
    </citation>
    <scope>NUCLEOTIDE SEQUENCE [LARGE SCALE GENOMIC DNA]</scope>
</reference>
<sequence length="86" mass="9719">MDILEAVLSDYMNNLPKRYSVSVEGDSENTNFDISVVGTSKGANCYISGGLIVADFWEWEHGEIEEIRSVEYTDIQKLKTSLARIR</sequence>
<dbReference type="RefSeq" id="YP_004301347.1">
    <property type="nucleotide sequence ID" value="NC_015253.1"/>
</dbReference>
<proteinExistence type="predicted"/>
<dbReference type="Proteomes" id="UP000000331">
    <property type="component" value="Segment"/>
</dbReference>
<dbReference type="KEGG" id="vg:10359052"/>
<protein>
    <submittedName>
        <fullName evidence="1">Gp14</fullName>
    </submittedName>
</protein>
<name>D9J0G1_9CAUD</name>
<dbReference type="GeneID" id="10359052"/>
<evidence type="ECO:0000313" key="2">
    <source>
        <dbReference type="Proteomes" id="UP000000331"/>
    </source>
</evidence>